<organism evidence="1">
    <name type="scientific">hydrothermal vent metagenome</name>
    <dbReference type="NCBI Taxonomy" id="652676"/>
    <lineage>
        <taxon>unclassified sequences</taxon>
        <taxon>metagenomes</taxon>
        <taxon>ecological metagenomes</taxon>
    </lineage>
</organism>
<name>A0A3B0ZR37_9ZZZZ</name>
<evidence type="ECO:0008006" key="2">
    <source>
        <dbReference type="Google" id="ProtNLM"/>
    </source>
</evidence>
<evidence type="ECO:0000313" key="1">
    <source>
        <dbReference type="EMBL" id="VAW90553.1"/>
    </source>
</evidence>
<dbReference type="InterPro" id="IPR021363">
    <property type="entry name" value="DUF2835"/>
</dbReference>
<accession>A0A3B0ZR37</accession>
<dbReference type="AlphaFoldDB" id="A0A3B0ZR37"/>
<reference evidence="1" key="1">
    <citation type="submission" date="2018-06" db="EMBL/GenBank/DDBJ databases">
        <authorList>
            <person name="Zhirakovskaya E."/>
        </authorList>
    </citation>
    <scope>NUCLEOTIDE SEQUENCE</scope>
</reference>
<gene>
    <name evidence="1" type="ORF">MNBD_GAMMA17-1801</name>
</gene>
<sequence length="80" mass="8806">MAGNAQQVRFAISISAEDYIYYYKGQATQVIVNAHDGRRVQFPASCLQPFVLHDGVNGVFSLCFDADNKLVGLEKIGELP</sequence>
<dbReference type="EMBL" id="UOFQ01000206">
    <property type="protein sequence ID" value="VAW90553.1"/>
    <property type="molecule type" value="Genomic_DNA"/>
</dbReference>
<protein>
    <recommendedName>
        <fullName evidence="2">DUF2835 domain-containing protein</fullName>
    </recommendedName>
</protein>
<dbReference type="Pfam" id="PF11197">
    <property type="entry name" value="DUF2835"/>
    <property type="match status" value="1"/>
</dbReference>
<proteinExistence type="predicted"/>